<accession>A0AAV1BRZ2</accession>
<organism evidence="1 2">
    <name type="scientific">Pseudomonas syringae pv. tomato</name>
    <dbReference type="NCBI Taxonomy" id="323"/>
    <lineage>
        <taxon>Bacteria</taxon>
        <taxon>Pseudomonadati</taxon>
        <taxon>Pseudomonadota</taxon>
        <taxon>Gammaproteobacteria</taxon>
        <taxon>Pseudomonadales</taxon>
        <taxon>Pseudomonadaceae</taxon>
        <taxon>Pseudomonas</taxon>
    </lineage>
</organism>
<proteinExistence type="predicted"/>
<evidence type="ECO:0000313" key="2">
    <source>
        <dbReference type="Proteomes" id="UP001177000"/>
    </source>
</evidence>
<dbReference type="InterPro" id="IPR003615">
    <property type="entry name" value="HNH_nuc"/>
</dbReference>
<gene>
    <name evidence="1" type="ORF">DAPPPG215_25300</name>
</gene>
<sequence>MAITEWYLNIEQLPIFAKATLDYLEGLKPHEAKHWDLQTNAMKIYKTELLSQLLRIQNNRCAYCGLGLDRNLIDREHFVHKDQNGGWPEFMFVAENLIAACAYCNRALKGCTTTVAQYSANYADCRFNLVHPILDDPRAEIAFIPDMHGDAILAKSLTKKGLDTLTFFELMTPIMTAKRAAYLLEIKRMEEMALADYNELRAISHYKPS</sequence>
<reference evidence="1" key="1">
    <citation type="submission" date="2023-03" db="EMBL/GenBank/DDBJ databases">
        <authorList>
            <person name="Pothier F. J."/>
        </authorList>
    </citation>
    <scope>NUCLEOTIDE SEQUENCE</scope>
    <source>
        <strain evidence="1">DAPP-PG 215</strain>
    </source>
</reference>
<evidence type="ECO:0000313" key="1">
    <source>
        <dbReference type="EMBL" id="CAI8974714.1"/>
    </source>
</evidence>
<dbReference type="CDD" id="cd00085">
    <property type="entry name" value="HNHc"/>
    <property type="match status" value="1"/>
</dbReference>
<dbReference type="Gene3D" id="1.10.30.50">
    <property type="match status" value="1"/>
</dbReference>
<dbReference type="EMBL" id="OX458335">
    <property type="protein sequence ID" value="CAI8974714.1"/>
    <property type="molecule type" value="Genomic_DNA"/>
</dbReference>
<dbReference type="RefSeq" id="WP_010213944.1">
    <property type="nucleotide sequence ID" value="NZ_CP019871.1"/>
</dbReference>
<dbReference type="Proteomes" id="UP001177000">
    <property type="component" value="Chromosome"/>
</dbReference>
<protein>
    <submittedName>
        <fullName evidence="1">HNH domain-containing protein</fullName>
    </submittedName>
</protein>
<name>A0AAV1BRZ2_PSEUB</name>
<dbReference type="AlphaFoldDB" id="A0AAV1BRZ2"/>